<proteinExistence type="predicted"/>
<protein>
    <recommendedName>
        <fullName evidence="3">Class I SAM-dependent methyltransferase</fullName>
    </recommendedName>
</protein>
<evidence type="ECO:0000313" key="2">
    <source>
        <dbReference type="Proteomes" id="UP000598174"/>
    </source>
</evidence>
<gene>
    <name evidence="1" type="ORF">Afe05nite_38000</name>
</gene>
<comment type="caution">
    <text evidence="1">The sequence shown here is derived from an EMBL/GenBank/DDBJ whole genome shotgun (WGS) entry which is preliminary data.</text>
</comment>
<dbReference type="EMBL" id="BOMM01000035">
    <property type="protein sequence ID" value="GIE11960.1"/>
    <property type="molecule type" value="Genomic_DNA"/>
</dbReference>
<dbReference type="InterPro" id="IPR029063">
    <property type="entry name" value="SAM-dependent_MTases_sf"/>
</dbReference>
<sequence>MPFSRDTTVSSLVRAAVSRVGLGPRQGPLPVSSWETQYEGGGWDYLYEIGEIAHYMAIVGYSRYGGKRPDVLDIGCGQGRLVELMDRSRFGRYRGVDLSANAIRQANERAGDGVSFEVADSNVWEPADRFDVVVFNESLYYLERPLEVLARSTQWLSGNGLVIISMFRGANVKRLWRQVDKMPALQLQDRTMVRNYYRMTWDVAAYRVQQ</sequence>
<name>A0A919J0U7_9ACTN</name>
<dbReference type="Gene3D" id="3.40.50.150">
    <property type="entry name" value="Vaccinia Virus protein VP39"/>
    <property type="match status" value="1"/>
</dbReference>
<dbReference type="Pfam" id="PF13489">
    <property type="entry name" value="Methyltransf_23"/>
    <property type="match status" value="1"/>
</dbReference>
<dbReference type="PANTHER" id="PTHR43861">
    <property type="entry name" value="TRANS-ACONITATE 2-METHYLTRANSFERASE-RELATED"/>
    <property type="match status" value="1"/>
</dbReference>
<dbReference type="CDD" id="cd02440">
    <property type="entry name" value="AdoMet_MTases"/>
    <property type="match status" value="1"/>
</dbReference>
<dbReference type="Proteomes" id="UP000598174">
    <property type="component" value="Unassembled WGS sequence"/>
</dbReference>
<evidence type="ECO:0008006" key="3">
    <source>
        <dbReference type="Google" id="ProtNLM"/>
    </source>
</evidence>
<dbReference type="PANTHER" id="PTHR43861:SF1">
    <property type="entry name" value="TRANS-ACONITATE 2-METHYLTRANSFERASE"/>
    <property type="match status" value="1"/>
</dbReference>
<organism evidence="1 2">
    <name type="scientific">Paractinoplanes ferrugineus</name>
    <dbReference type="NCBI Taxonomy" id="113564"/>
    <lineage>
        <taxon>Bacteria</taxon>
        <taxon>Bacillati</taxon>
        <taxon>Actinomycetota</taxon>
        <taxon>Actinomycetes</taxon>
        <taxon>Micromonosporales</taxon>
        <taxon>Micromonosporaceae</taxon>
        <taxon>Paractinoplanes</taxon>
    </lineage>
</organism>
<reference evidence="1" key="1">
    <citation type="submission" date="2021-01" db="EMBL/GenBank/DDBJ databases">
        <title>Whole genome shotgun sequence of Actinoplanes ferrugineus NBRC 15555.</title>
        <authorList>
            <person name="Komaki H."/>
            <person name="Tamura T."/>
        </authorList>
    </citation>
    <scope>NUCLEOTIDE SEQUENCE</scope>
    <source>
        <strain evidence="1">NBRC 15555</strain>
    </source>
</reference>
<dbReference type="AlphaFoldDB" id="A0A919J0U7"/>
<evidence type="ECO:0000313" key="1">
    <source>
        <dbReference type="EMBL" id="GIE11960.1"/>
    </source>
</evidence>
<keyword evidence="2" id="KW-1185">Reference proteome</keyword>
<accession>A0A919J0U7</accession>
<dbReference type="SUPFAM" id="SSF53335">
    <property type="entry name" value="S-adenosyl-L-methionine-dependent methyltransferases"/>
    <property type="match status" value="1"/>
</dbReference>